<dbReference type="EMBL" id="CP097511">
    <property type="protein sequence ID" value="URE46023.1"/>
    <property type="molecule type" value="Genomic_DNA"/>
</dbReference>
<sequence length="96" mass="10397">MTGSSGRANPSPRWIRFIPIRYQQWDPLALQVTWGEGSPPPAVRHVGAPRSAGSAFLWGPPVSVRPETTWTEDHGKVVISHAAGLPCHFPPSSTCT</sequence>
<dbReference type="Proteomes" id="UP001055439">
    <property type="component" value="Chromosome 9"/>
</dbReference>
<evidence type="ECO:0000313" key="2">
    <source>
        <dbReference type="Proteomes" id="UP001055439"/>
    </source>
</evidence>
<accession>A0A9E7IFN5</accession>
<dbReference type="AlphaFoldDB" id="A0A9E7IFN5"/>
<evidence type="ECO:0000313" key="1">
    <source>
        <dbReference type="EMBL" id="URE46023.1"/>
    </source>
</evidence>
<protein>
    <submittedName>
        <fullName evidence="1">Uncharacterized protein</fullName>
    </submittedName>
</protein>
<reference evidence="1" key="1">
    <citation type="submission" date="2022-05" db="EMBL/GenBank/DDBJ databases">
        <title>The Musa troglodytarum L. genome provides insights into the mechanism of non-climacteric behaviour and enrichment of carotenoids.</title>
        <authorList>
            <person name="Wang J."/>
        </authorList>
    </citation>
    <scope>NUCLEOTIDE SEQUENCE</scope>
    <source>
        <tissue evidence="1">Leaf</tissue>
    </source>
</reference>
<keyword evidence="2" id="KW-1185">Reference proteome</keyword>
<gene>
    <name evidence="1" type="ORF">MUK42_33270</name>
</gene>
<proteinExistence type="predicted"/>
<organism evidence="1 2">
    <name type="scientific">Musa troglodytarum</name>
    <name type="common">fe'i banana</name>
    <dbReference type="NCBI Taxonomy" id="320322"/>
    <lineage>
        <taxon>Eukaryota</taxon>
        <taxon>Viridiplantae</taxon>
        <taxon>Streptophyta</taxon>
        <taxon>Embryophyta</taxon>
        <taxon>Tracheophyta</taxon>
        <taxon>Spermatophyta</taxon>
        <taxon>Magnoliopsida</taxon>
        <taxon>Liliopsida</taxon>
        <taxon>Zingiberales</taxon>
        <taxon>Musaceae</taxon>
        <taxon>Musa</taxon>
    </lineage>
</organism>
<name>A0A9E7IFN5_9LILI</name>